<dbReference type="InterPro" id="IPR003783">
    <property type="entry name" value="Regulatory_RecX"/>
</dbReference>
<dbReference type="InterPro" id="IPR053926">
    <property type="entry name" value="RecX_HTH_1st"/>
</dbReference>
<comment type="caution">
    <text evidence="7">The sequence shown here is derived from an EMBL/GenBank/DDBJ whole genome shotgun (WGS) entry which is preliminary data.</text>
</comment>
<keyword evidence="4" id="KW-0963">Cytoplasm</keyword>
<gene>
    <name evidence="7" type="ORF">FYJ80_08930</name>
</gene>
<organism evidence="7 8">
    <name type="scientific">Bullifex porci</name>
    <dbReference type="NCBI Taxonomy" id="2606638"/>
    <lineage>
        <taxon>Bacteria</taxon>
        <taxon>Pseudomonadati</taxon>
        <taxon>Spirochaetota</taxon>
        <taxon>Spirochaetia</taxon>
        <taxon>Spirochaetales</taxon>
        <taxon>Spirochaetaceae</taxon>
        <taxon>Bullifex</taxon>
    </lineage>
</organism>
<feature type="domain" description="RecX second three-helical" evidence="5">
    <location>
        <begin position="67"/>
        <end position="105"/>
    </location>
</feature>
<dbReference type="EMBL" id="VUNN01000019">
    <property type="protein sequence ID" value="MSU06893.1"/>
    <property type="molecule type" value="Genomic_DNA"/>
</dbReference>
<feature type="domain" description="RecX first three-helical" evidence="6">
    <location>
        <begin position="21"/>
        <end position="60"/>
    </location>
</feature>
<evidence type="ECO:0000313" key="7">
    <source>
        <dbReference type="EMBL" id="MSU06893.1"/>
    </source>
</evidence>
<name>A0A7X2TSF0_9SPIO</name>
<comment type="similarity">
    <text evidence="2">Belongs to the RecX family.</text>
</comment>
<protein>
    <recommendedName>
        <fullName evidence="3">Regulatory protein RecX</fullName>
    </recommendedName>
</protein>
<comment type="subcellular location">
    <subcellularLocation>
        <location evidence="1">Cytoplasm</location>
    </subcellularLocation>
</comment>
<reference evidence="7 8" key="1">
    <citation type="submission" date="2019-08" db="EMBL/GenBank/DDBJ databases">
        <title>In-depth cultivation of the pig gut microbiome towards novel bacterial diversity and tailored functional studies.</title>
        <authorList>
            <person name="Wylensek D."/>
            <person name="Hitch T.C.A."/>
            <person name="Clavel T."/>
        </authorList>
    </citation>
    <scope>NUCLEOTIDE SEQUENCE [LARGE SCALE GENOMIC DNA]</scope>
    <source>
        <strain evidence="7 8">NM-380-WT-3C1</strain>
    </source>
</reference>
<dbReference type="Proteomes" id="UP000460549">
    <property type="component" value="Unassembled WGS sequence"/>
</dbReference>
<dbReference type="InterPro" id="IPR053924">
    <property type="entry name" value="RecX_HTH_2nd"/>
</dbReference>
<keyword evidence="8" id="KW-1185">Reference proteome</keyword>
<dbReference type="PANTHER" id="PTHR33602">
    <property type="entry name" value="REGULATORY PROTEIN RECX FAMILY PROTEIN"/>
    <property type="match status" value="1"/>
</dbReference>
<dbReference type="InterPro" id="IPR036388">
    <property type="entry name" value="WH-like_DNA-bd_sf"/>
</dbReference>
<evidence type="ECO:0000256" key="4">
    <source>
        <dbReference type="ARBA" id="ARBA00022490"/>
    </source>
</evidence>
<dbReference type="Gene3D" id="1.10.10.10">
    <property type="entry name" value="Winged helix-like DNA-binding domain superfamily/Winged helix DNA-binding domain"/>
    <property type="match status" value="2"/>
</dbReference>
<evidence type="ECO:0000256" key="2">
    <source>
        <dbReference type="ARBA" id="ARBA00009695"/>
    </source>
</evidence>
<evidence type="ECO:0000256" key="3">
    <source>
        <dbReference type="ARBA" id="ARBA00018111"/>
    </source>
</evidence>
<dbReference type="GO" id="GO:0006282">
    <property type="term" value="P:regulation of DNA repair"/>
    <property type="evidence" value="ECO:0007669"/>
    <property type="project" value="InterPro"/>
</dbReference>
<sequence>MPIKELMDFHGFFFYYYRMTCYDKALSLLAIREHSEAELRNKLIAKGFPKKEIDEAIKKLLAENFLSDSRFCNLFIRSRLKKNPEGKSILIMRLRQKGISAELAKNSVDSYFEENSDEINEIFNSYSQKLITKKGEEKAKLKLYQKGIKLY</sequence>
<dbReference type="Pfam" id="PF21982">
    <property type="entry name" value="RecX_HTH1"/>
    <property type="match status" value="1"/>
</dbReference>
<dbReference type="AlphaFoldDB" id="A0A7X2TSF0"/>
<dbReference type="PANTHER" id="PTHR33602:SF1">
    <property type="entry name" value="REGULATORY PROTEIN RECX FAMILY PROTEIN"/>
    <property type="match status" value="1"/>
</dbReference>
<dbReference type="Pfam" id="PF02631">
    <property type="entry name" value="RecX_HTH2"/>
    <property type="match status" value="1"/>
</dbReference>
<accession>A0A7X2TSF0</accession>
<evidence type="ECO:0000259" key="6">
    <source>
        <dbReference type="Pfam" id="PF21982"/>
    </source>
</evidence>
<dbReference type="GO" id="GO:0005737">
    <property type="term" value="C:cytoplasm"/>
    <property type="evidence" value="ECO:0007669"/>
    <property type="project" value="UniProtKB-SubCell"/>
</dbReference>
<evidence type="ECO:0000259" key="5">
    <source>
        <dbReference type="Pfam" id="PF02631"/>
    </source>
</evidence>
<evidence type="ECO:0000256" key="1">
    <source>
        <dbReference type="ARBA" id="ARBA00004496"/>
    </source>
</evidence>
<proteinExistence type="inferred from homology"/>
<evidence type="ECO:0000313" key="8">
    <source>
        <dbReference type="Proteomes" id="UP000460549"/>
    </source>
</evidence>